<evidence type="ECO:0000256" key="1">
    <source>
        <dbReference type="ARBA" id="ARBA00004141"/>
    </source>
</evidence>
<protein>
    <submittedName>
        <fullName evidence="7">DMT family transporter</fullName>
    </submittedName>
</protein>
<dbReference type="GO" id="GO:0016020">
    <property type="term" value="C:membrane"/>
    <property type="evidence" value="ECO:0007669"/>
    <property type="project" value="UniProtKB-SubCell"/>
</dbReference>
<keyword evidence="2 5" id="KW-0812">Transmembrane</keyword>
<reference evidence="7" key="1">
    <citation type="submission" date="2021-02" db="EMBL/GenBank/DDBJ databases">
        <title>PHA producing bacteria isolated from coastal sediment in Guangdong, Shenzhen.</title>
        <authorList>
            <person name="Zheng W."/>
            <person name="Yu S."/>
            <person name="Huang Y."/>
        </authorList>
    </citation>
    <scope>NUCLEOTIDE SEQUENCE</scope>
    <source>
        <strain evidence="7">TN14-10</strain>
    </source>
</reference>
<keyword evidence="8" id="KW-1185">Reference proteome</keyword>
<dbReference type="AlphaFoldDB" id="A0A939IMT4"/>
<comment type="subcellular location">
    <subcellularLocation>
        <location evidence="1">Membrane</location>
        <topology evidence="1">Multi-pass membrane protein</topology>
    </subcellularLocation>
</comment>
<feature type="domain" description="EamA" evidence="6">
    <location>
        <begin position="3"/>
        <end position="133"/>
    </location>
</feature>
<feature type="domain" description="EamA" evidence="6">
    <location>
        <begin position="142"/>
        <end position="269"/>
    </location>
</feature>
<evidence type="ECO:0000256" key="4">
    <source>
        <dbReference type="ARBA" id="ARBA00023136"/>
    </source>
</evidence>
<dbReference type="PANTHER" id="PTHR22911">
    <property type="entry name" value="ACYL-MALONYL CONDENSING ENZYME-RELATED"/>
    <property type="match status" value="1"/>
</dbReference>
<keyword evidence="3 5" id="KW-1133">Transmembrane helix</keyword>
<organism evidence="7 8">
    <name type="scientific">Parahaliea mediterranea</name>
    <dbReference type="NCBI Taxonomy" id="651086"/>
    <lineage>
        <taxon>Bacteria</taxon>
        <taxon>Pseudomonadati</taxon>
        <taxon>Pseudomonadota</taxon>
        <taxon>Gammaproteobacteria</taxon>
        <taxon>Cellvibrionales</taxon>
        <taxon>Halieaceae</taxon>
        <taxon>Parahaliea</taxon>
    </lineage>
</organism>
<feature type="transmembrane region" description="Helical" evidence="5">
    <location>
        <begin position="243"/>
        <end position="270"/>
    </location>
</feature>
<feature type="transmembrane region" description="Helical" evidence="5">
    <location>
        <begin position="12"/>
        <end position="36"/>
    </location>
</feature>
<dbReference type="Pfam" id="PF00892">
    <property type="entry name" value="EamA"/>
    <property type="match status" value="2"/>
</dbReference>
<dbReference type="PANTHER" id="PTHR22911:SF6">
    <property type="entry name" value="SOLUTE CARRIER FAMILY 35 MEMBER G1"/>
    <property type="match status" value="1"/>
</dbReference>
<proteinExistence type="predicted"/>
<evidence type="ECO:0000256" key="3">
    <source>
        <dbReference type="ARBA" id="ARBA00022989"/>
    </source>
</evidence>
<name>A0A939IMT4_9GAMM</name>
<feature type="transmembrane region" description="Helical" evidence="5">
    <location>
        <begin position="66"/>
        <end position="86"/>
    </location>
</feature>
<feature type="transmembrane region" description="Helical" evidence="5">
    <location>
        <begin position="173"/>
        <end position="190"/>
    </location>
</feature>
<keyword evidence="4 5" id="KW-0472">Membrane</keyword>
<gene>
    <name evidence="7" type="ORF">JYP50_12035</name>
</gene>
<evidence type="ECO:0000259" key="6">
    <source>
        <dbReference type="Pfam" id="PF00892"/>
    </source>
</evidence>
<dbReference type="EMBL" id="JAFKCZ010000008">
    <property type="protein sequence ID" value="MBN7797327.1"/>
    <property type="molecule type" value="Genomic_DNA"/>
</dbReference>
<sequence length="280" mass="29907">MKAGLFMVGYGLFQTLVWLLVSYLGGSLPVTVMFLFRNLVGLAISLVRQPVSGFNLGTFRRWRMHLLRAAATLCGGLSIFYSVTRIPVADSVAITFLAPICGSLLGVFVLKEAITRHLLFKLVGGIGGVFIITGFGATGDTSGYLAALFGALMTGLAYVSVKRLADTETPSDILNVSYLLMVPCAAALAARDWVTPSATELLWLIALGAAFYLSQLLMASAFSRAPAAKILPLDYTRILFSSALGFLVLDQAITFHTWLGSILILAVTLIPERKSCGATA</sequence>
<feature type="transmembrane region" description="Helical" evidence="5">
    <location>
        <begin position="202"/>
        <end position="222"/>
    </location>
</feature>
<evidence type="ECO:0000256" key="2">
    <source>
        <dbReference type="ARBA" id="ARBA00022692"/>
    </source>
</evidence>
<feature type="transmembrane region" description="Helical" evidence="5">
    <location>
        <begin position="143"/>
        <end position="161"/>
    </location>
</feature>
<dbReference type="Gene3D" id="1.10.3730.20">
    <property type="match status" value="1"/>
</dbReference>
<evidence type="ECO:0000313" key="7">
    <source>
        <dbReference type="EMBL" id="MBN7797327.1"/>
    </source>
</evidence>
<dbReference type="SUPFAM" id="SSF103481">
    <property type="entry name" value="Multidrug resistance efflux transporter EmrE"/>
    <property type="match status" value="2"/>
</dbReference>
<dbReference type="InterPro" id="IPR000620">
    <property type="entry name" value="EamA_dom"/>
</dbReference>
<evidence type="ECO:0000313" key="8">
    <source>
        <dbReference type="Proteomes" id="UP000664303"/>
    </source>
</evidence>
<evidence type="ECO:0000256" key="5">
    <source>
        <dbReference type="SAM" id="Phobius"/>
    </source>
</evidence>
<feature type="transmembrane region" description="Helical" evidence="5">
    <location>
        <begin position="92"/>
        <end position="111"/>
    </location>
</feature>
<feature type="transmembrane region" description="Helical" evidence="5">
    <location>
        <begin position="118"/>
        <end position="137"/>
    </location>
</feature>
<dbReference type="RefSeq" id="WP_206560779.1">
    <property type="nucleotide sequence ID" value="NZ_JAFKCZ010000008.1"/>
</dbReference>
<comment type="caution">
    <text evidence="7">The sequence shown here is derived from an EMBL/GenBank/DDBJ whole genome shotgun (WGS) entry which is preliminary data.</text>
</comment>
<dbReference type="InterPro" id="IPR037185">
    <property type="entry name" value="EmrE-like"/>
</dbReference>
<accession>A0A939IMT4</accession>
<dbReference type="Proteomes" id="UP000664303">
    <property type="component" value="Unassembled WGS sequence"/>
</dbReference>